<sequence length="188" mass="20533">EGAKKLGERLLAEVEVEGLSSVSPPSNSYFNIQCVDKLISSPTPPVLELVSPPSAHHPSGAGKTSLVYLIIAYTVLPRSLPFSVPLGGHDAAIVVFDPLHHLSVPRLAQVMLNLIISKTGKDIDEATKINIRSIVARSLTHVHILRPQSWPSLLATLRSLPDILFDGTRHKSMHRRIHSLVLKDIDAF</sequence>
<dbReference type="EMBL" id="ML978279">
    <property type="protein sequence ID" value="KAF2024953.1"/>
    <property type="molecule type" value="Genomic_DNA"/>
</dbReference>
<dbReference type="InterPro" id="IPR027417">
    <property type="entry name" value="P-loop_NTPase"/>
</dbReference>
<gene>
    <name evidence="1" type="ORF">EK21DRAFT_15533</name>
</gene>
<dbReference type="OrthoDB" id="420422at2759"/>
<dbReference type="InterPro" id="IPR030547">
    <property type="entry name" value="XRCC2"/>
</dbReference>
<evidence type="ECO:0000313" key="2">
    <source>
        <dbReference type="Proteomes" id="UP000799777"/>
    </source>
</evidence>
<dbReference type="GO" id="GO:0033063">
    <property type="term" value="C:Rad51B-Rad51C-Rad51D-XRCC2 complex"/>
    <property type="evidence" value="ECO:0007669"/>
    <property type="project" value="InterPro"/>
</dbReference>
<dbReference type="PANTHER" id="PTHR46644:SF2">
    <property type="entry name" value="DNA REPAIR PROTEIN XRCC2"/>
    <property type="match status" value="1"/>
</dbReference>
<dbReference type="GO" id="GO:0005657">
    <property type="term" value="C:replication fork"/>
    <property type="evidence" value="ECO:0007669"/>
    <property type="project" value="InterPro"/>
</dbReference>
<reference evidence="1" key="1">
    <citation type="journal article" date="2020" name="Stud. Mycol.">
        <title>101 Dothideomycetes genomes: a test case for predicting lifestyles and emergence of pathogens.</title>
        <authorList>
            <person name="Haridas S."/>
            <person name="Albert R."/>
            <person name="Binder M."/>
            <person name="Bloem J."/>
            <person name="Labutti K."/>
            <person name="Salamov A."/>
            <person name="Andreopoulos B."/>
            <person name="Baker S."/>
            <person name="Barry K."/>
            <person name="Bills G."/>
            <person name="Bluhm B."/>
            <person name="Cannon C."/>
            <person name="Castanera R."/>
            <person name="Culley D."/>
            <person name="Daum C."/>
            <person name="Ezra D."/>
            <person name="Gonzalez J."/>
            <person name="Henrissat B."/>
            <person name="Kuo A."/>
            <person name="Liang C."/>
            <person name="Lipzen A."/>
            <person name="Lutzoni F."/>
            <person name="Magnuson J."/>
            <person name="Mondo S."/>
            <person name="Nolan M."/>
            <person name="Ohm R."/>
            <person name="Pangilinan J."/>
            <person name="Park H.-J."/>
            <person name="Ramirez L."/>
            <person name="Alfaro M."/>
            <person name="Sun H."/>
            <person name="Tritt A."/>
            <person name="Yoshinaga Y."/>
            <person name="Zwiers L.-H."/>
            <person name="Turgeon B."/>
            <person name="Goodwin S."/>
            <person name="Spatafora J."/>
            <person name="Crous P."/>
            <person name="Grigoriev I."/>
        </authorList>
    </citation>
    <scope>NUCLEOTIDE SEQUENCE</scope>
    <source>
        <strain evidence="1">CBS 110217</strain>
    </source>
</reference>
<dbReference type="AlphaFoldDB" id="A0A9P4GYE7"/>
<organism evidence="1 2">
    <name type="scientific">Setomelanomma holmii</name>
    <dbReference type="NCBI Taxonomy" id="210430"/>
    <lineage>
        <taxon>Eukaryota</taxon>
        <taxon>Fungi</taxon>
        <taxon>Dikarya</taxon>
        <taxon>Ascomycota</taxon>
        <taxon>Pezizomycotina</taxon>
        <taxon>Dothideomycetes</taxon>
        <taxon>Pleosporomycetidae</taxon>
        <taxon>Pleosporales</taxon>
        <taxon>Pleosporineae</taxon>
        <taxon>Phaeosphaeriaceae</taxon>
        <taxon>Setomelanomma</taxon>
    </lineage>
</organism>
<dbReference type="GO" id="GO:0042148">
    <property type="term" value="P:DNA strand invasion"/>
    <property type="evidence" value="ECO:0007669"/>
    <property type="project" value="TreeGrafter"/>
</dbReference>
<keyword evidence="2" id="KW-1185">Reference proteome</keyword>
<dbReference type="PANTHER" id="PTHR46644">
    <property type="entry name" value="DNA REPAIR PROTEIN XRCC2"/>
    <property type="match status" value="1"/>
</dbReference>
<dbReference type="GO" id="GO:0005815">
    <property type="term" value="C:microtubule organizing center"/>
    <property type="evidence" value="ECO:0007669"/>
    <property type="project" value="TreeGrafter"/>
</dbReference>
<feature type="non-terminal residue" evidence="1">
    <location>
        <position position="188"/>
    </location>
</feature>
<accession>A0A9P4GYE7</accession>
<evidence type="ECO:0000313" key="1">
    <source>
        <dbReference type="EMBL" id="KAF2024953.1"/>
    </source>
</evidence>
<protein>
    <submittedName>
        <fullName evidence="1">Uncharacterized protein</fullName>
    </submittedName>
</protein>
<dbReference type="GO" id="GO:0000724">
    <property type="term" value="P:double-strand break repair via homologous recombination"/>
    <property type="evidence" value="ECO:0007669"/>
    <property type="project" value="InterPro"/>
</dbReference>
<name>A0A9P4GYE7_9PLEO</name>
<dbReference type="Proteomes" id="UP000799777">
    <property type="component" value="Unassembled WGS sequence"/>
</dbReference>
<comment type="caution">
    <text evidence="1">The sequence shown here is derived from an EMBL/GenBank/DDBJ whole genome shotgun (WGS) entry which is preliminary data.</text>
</comment>
<dbReference type="Gene3D" id="3.40.50.300">
    <property type="entry name" value="P-loop containing nucleotide triphosphate hydrolases"/>
    <property type="match status" value="1"/>
</dbReference>
<feature type="non-terminal residue" evidence="1">
    <location>
        <position position="1"/>
    </location>
</feature>
<dbReference type="GO" id="GO:0000400">
    <property type="term" value="F:four-way junction DNA binding"/>
    <property type="evidence" value="ECO:0007669"/>
    <property type="project" value="TreeGrafter"/>
</dbReference>
<proteinExistence type="predicted"/>